<keyword evidence="2" id="KW-1185">Reference proteome</keyword>
<name>A0A7D3VQW3_ACTVE</name>
<proteinExistence type="predicted"/>
<evidence type="ECO:0000313" key="2">
    <source>
        <dbReference type="Proteomes" id="UP000501240"/>
    </source>
</evidence>
<accession>A0A7D3VQW3</accession>
<dbReference type="AlphaFoldDB" id="A0A7D3VQW3"/>
<gene>
    <name evidence="1" type="ORF">ACTIVE_1635</name>
</gene>
<organism evidence="1 2">
    <name type="scientific">Actinomadura verrucosospora</name>
    <dbReference type="NCBI Taxonomy" id="46165"/>
    <lineage>
        <taxon>Bacteria</taxon>
        <taxon>Bacillati</taxon>
        <taxon>Actinomycetota</taxon>
        <taxon>Actinomycetes</taxon>
        <taxon>Streptosporangiales</taxon>
        <taxon>Thermomonosporaceae</taxon>
        <taxon>Actinomadura</taxon>
    </lineage>
</organism>
<protein>
    <submittedName>
        <fullName evidence="1">Uncharacterized protein</fullName>
    </submittedName>
</protein>
<evidence type="ECO:0000313" key="1">
    <source>
        <dbReference type="EMBL" id="QKG19999.1"/>
    </source>
</evidence>
<sequence>MPENVEFPAGSLLDDSLADDPLAPEPAILMATPRVSTGGLRLDRQLAALKQAGYARAQYPGALNATPEPSGR</sequence>
<reference evidence="1 2" key="1">
    <citation type="submission" date="2020-05" db="EMBL/GenBank/DDBJ databases">
        <title>Actinomadura verrucosospora NRRL-B18236 (PFL_A860) Genome sequencing and assembly.</title>
        <authorList>
            <person name="Samborskyy M."/>
        </authorList>
    </citation>
    <scope>NUCLEOTIDE SEQUENCE [LARGE SCALE GENOMIC DNA]</scope>
    <source>
        <strain evidence="1 2">NRRL:B18236</strain>
    </source>
</reference>
<dbReference type="EMBL" id="CP053892">
    <property type="protein sequence ID" value="QKG19999.1"/>
    <property type="molecule type" value="Genomic_DNA"/>
</dbReference>
<dbReference type="Proteomes" id="UP000501240">
    <property type="component" value="Chromosome"/>
</dbReference>